<dbReference type="InterPro" id="IPR002347">
    <property type="entry name" value="SDR_fam"/>
</dbReference>
<dbReference type="Pfam" id="PF00106">
    <property type="entry name" value="adh_short"/>
    <property type="match status" value="1"/>
</dbReference>
<dbReference type="EMBL" id="CH476597">
    <property type="protein sequence ID" value="EAU36725.1"/>
    <property type="molecule type" value="Genomic_DNA"/>
</dbReference>
<sequence>MVAPTSRTLLLLGSGPGIGVAVASRFAQERFDHVALFARTQSQLQQDKDAIQSATQKVGRQVIVKTWQVDISDMDQLKAALEEVESFGTLECVYFNPARVGESMFFDFQTEKIESDFQISVIALYVTAKWAMPLLLKTRENNPGADYKPSILVTSSLLPVDPIPELFSLSLVKAAQANMVKSLEKTFKARGVHVGMVIVGGIVSPDASSLNPTNIAERAWDLFQRDELSDVTIV</sequence>
<evidence type="ECO:0000256" key="1">
    <source>
        <dbReference type="ARBA" id="ARBA00006484"/>
    </source>
</evidence>
<evidence type="ECO:0008006" key="5">
    <source>
        <dbReference type="Google" id="ProtNLM"/>
    </source>
</evidence>
<dbReference type="OrthoDB" id="5336600at2759"/>
<evidence type="ECO:0000313" key="4">
    <source>
        <dbReference type="Proteomes" id="UP000007963"/>
    </source>
</evidence>
<accession>Q0CS83</accession>
<dbReference type="GeneID" id="4317529"/>
<protein>
    <recommendedName>
        <fullName evidence="5">Short-chain alcohol dehydrogenase</fullName>
    </recommendedName>
</protein>
<dbReference type="PANTHER" id="PTHR43669">
    <property type="entry name" value="5-KETO-D-GLUCONATE 5-REDUCTASE"/>
    <property type="match status" value="1"/>
</dbReference>
<proteinExistence type="inferred from homology"/>
<comment type="similarity">
    <text evidence="1">Belongs to the short-chain dehydrogenases/reductases (SDR) family.</text>
</comment>
<dbReference type="OMA" id="REDWTGQ"/>
<dbReference type="STRING" id="341663.Q0CS83"/>
<dbReference type="Gene3D" id="3.40.50.720">
    <property type="entry name" value="NAD(P)-binding Rossmann-like Domain"/>
    <property type="match status" value="1"/>
</dbReference>
<name>Q0CS83_ASPTN</name>
<dbReference type="RefSeq" id="XP_001212629.1">
    <property type="nucleotide sequence ID" value="XM_001212629.1"/>
</dbReference>
<dbReference type="AlphaFoldDB" id="Q0CS83"/>
<organism evidence="3 4">
    <name type="scientific">Aspergillus terreus (strain NIH 2624 / FGSC A1156)</name>
    <dbReference type="NCBI Taxonomy" id="341663"/>
    <lineage>
        <taxon>Eukaryota</taxon>
        <taxon>Fungi</taxon>
        <taxon>Dikarya</taxon>
        <taxon>Ascomycota</taxon>
        <taxon>Pezizomycotina</taxon>
        <taxon>Eurotiomycetes</taxon>
        <taxon>Eurotiomycetidae</taxon>
        <taxon>Eurotiales</taxon>
        <taxon>Aspergillaceae</taxon>
        <taxon>Aspergillus</taxon>
        <taxon>Aspergillus subgen. Circumdati</taxon>
    </lineage>
</organism>
<evidence type="ECO:0000256" key="2">
    <source>
        <dbReference type="ARBA" id="ARBA00023002"/>
    </source>
</evidence>
<dbReference type="PANTHER" id="PTHR43669:SF3">
    <property type="entry name" value="ALCOHOL DEHYDROGENASE, PUTATIVE (AFU_ORTHOLOGUE AFUA_3G03445)-RELATED"/>
    <property type="match status" value="1"/>
</dbReference>
<dbReference type="InterPro" id="IPR036291">
    <property type="entry name" value="NAD(P)-bd_dom_sf"/>
</dbReference>
<dbReference type="GO" id="GO:0016491">
    <property type="term" value="F:oxidoreductase activity"/>
    <property type="evidence" value="ECO:0007669"/>
    <property type="project" value="UniProtKB-KW"/>
</dbReference>
<dbReference type="eggNOG" id="ENOG502SCIW">
    <property type="taxonomic scope" value="Eukaryota"/>
</dbReference>
<dbReference type="Proteomes" id="UP000007963">
    <property type="component" value="Unassembled WGS sequence"/>
</dbReference>
<gene>
    <name evidence="3" type="ORF">ATEG_03451</name>
</gene>
<dbReference type="VEuPathDB" id="FungiDB:ATEG_03451"/>
<dbReference type="HOGENOM" id="CLU_010194_17_1_1"/>
<dbReference type="SUPFAM" id="SSF51735">
    <property type="entry name" value="NAD(P)-binding Rossmann-fold domains"/>
    <property type="match status" value="1"/>
</dbReference>
<reference evidence="4" key="1">
    <citation type="submission" date="2005-09" db="EMBL/GenBank/DDBJ databases">
        <title>Annotation of the Aspergillus terreus NIH2624 genome.</title>
        <authorList>
            <person name="Birren B.W."/>
            <person name="Lander E.S."/>
            <person name="Galagan J.E."/>
            <person name="Nusbaum C."/>
            <person name="Devon K."/>
            <person name="Henn M."/>
            <person name="Ma L.-J."/>
            <person name="Jaffe D.B."/>
            <person name="Butler J."/>
            <person name="Alvarez P."/>
            <person name="Gnerre S."/>
            <person name="Grabherr M."/>
            <person name="Kleber M."/>
            <person name="Mauceli E.W."/>
            <person name="Brockman W."/>
            <person name="Rounsley S."/>
            <person name="Young S.K."/>
            <person name="LaButti K."/>
            <person name="Pushparaj V."/>
            <person name="DeCaprio D."/>
            <person name="Crawford M."/>
            <person name="Koehrsen M."/>
            <person name="Engels R."/>
            <person name="Montgomery P."/>
            <person name="Pearson M."/>
            <person name="Howarth C."/>
            <person name="Larson L."/>
            <person name="Luoma S."/>
            <person name="White J."/>
            <person name="Alvarado L."/>
            <person name="Kodira C.D."/>
            <person name="Zeng Q."/>
            <person name="Oleary S."/>
            <person name="Yandava C."/>
            <person name="Denning D.W."/>
            <person name="Nierman W.C."/>
            <person name="Milne T."/>
            <person name="Madden K."/>
        </authorList>
    </citation>
    <scope>NUCLEOTIDE SEQUENCE [LARGE SCALE GENOMIC DNA]</scope>
    <source>
        <strain evidence="4">NIH 2624 / FGSC A1156</strain>
    </source>
</reference>
<evidence type="ECO:0000313" key="3">
    <source>
        <dbReference type="EMBL" id="EAU36725.1"/>
    </source>
</evidence>
<keyword evidence="2" id="KW-0560">Oxidoreductase</keyword>